<feature type="domain" description="Mannose-6-phosphate isomerase type II C-terminal" evidence="2">
    <location>
        <begin position="341"/>
        <end position="446"/>
    </location>
</feature>
<dbReference type="InterPro" id="IPR014710">
    <property type="entry name" value="RmlC-like_jellyroll"/>
</dbReference>
<feature type="domain" description="Nucleotidyl transferase" evidence="1">
    <location>
        <begin position="4"/>
        <end position="267"/>
    </location>
</feature>
<dbReference type="SUPFAM" id="SSF53448">
    <property type="entry name" value="Nucleotide-diphospho-sugar transferases"/>
    <property type="match status" value="1"/>
</dbReference>
<dbReference type="PANTHER" id="PTHR46390:SF1">
    <property type="entry name" value="MANNOSE-1-PHOSPHATE GUANYLYLTRANSFERASE"/>
    <property type="match status" value="1"/>
</dbReference>
<evidence type="ECO:0000313" key="3">
    <source>
        <dbReference type="EMBL" id="MVQ33753.1"/>
    </source>
</evidence>
<dbReference type="InterPro" id="IPR011051">
    <property type="entry name" value="RmlC_Cupin_sf"/>
</dbReference>
<dbReference type="PANTHER" id="PTHR46390">
    <property type="entry name" value="MANNOSE-1-PHOSPHATE GUANYLYLTRANSFERASE"/>
    <property type="match status" value="1"/>
</dbReference>
<reference evidence="3 4" key="1">
    <citation type="submission" date="2019-12" db="EMBL/GenBank/DDBJ databases">
        <authorList>
            <person name="Huq M.A."/>
        </authorList>
    </citation>
    <scope>NUCLEOTIDE SEQUENCE [LARGE SCALE GENOMIC DNA]</scope>
    <source>
        <strain evidence="3 4">MAH-34</strain>
    </source>
</reference>
<sequence length="456" mass="52210">MKLILLSGGSGKRLWPLSNDSRSKQFLKLLKNERNMEESMIQRVWKQLKKVDLDKRTIITTNKSQYDMILNQLDEEINIVIEPNRRDTFPAIALAATYLFSEQNSDLNEVVCVLPVDPFVEDHFFDKIKDFEQVLTTSGADIALIGVQPTNPSESYGYIVPARNESVNSNYVRVSHFKEKPTTEEAKNLISMQQAFWNCGVFGFKLGYLINVLRNNELPTNYMELLESYSKLPKISFDYKVVENATKIVMVPYKGYWKDLGTWDTLTGEMSTDVLGKGIISEDSQNSNIISELDIPVAILGVSNIVVAVSSDGILVSDKNKSPMIKSLVTSIENRPMYEERRWGWYRVLDYTKQDNKESEILTRRICIKEGKNLSYQYHLRRSETWNFISGKGEVVLDGKRLFVNSGDVIKINSGMKHALKAITELEFIEVQIGTELINEDIIRINNNWEDILSEI</sequence>
<gene>
    <name evidence="3" type="ORF">GON05_03715</name>
</gene>
<organism evidence="3 4">
    <name type="scientific">Paenibacillus anseongense</name>
    <dbReference type="NCBI Taxonomy" id="2682845"/>
    <lineage>
        <taxon>Bacteria</taxon>
        <taxon>Bacillati</taxon>
        <taxon>Bacillota</taxon>
        <taxon>Bacilli</taxon>
        <taxon>Bacillales</taxon>
        <taxon>Paenibacillaceae</taxon>
        <taxon>Paenibacillus</taxon>
    </lineage>
</organism>
<dbReference type="Pfam" id="PF00483">
    <property type="entry name" value="NTP_transferase"/>
    <property type="match status" value="1"/>
</dbReference>
<dbReference type="Gene3D" id="3.90.550.10">
    <property type="entry name" value="Spore Coat Polysaccharide Biosynthesis Protein SpsA, Chain A"/>
    <property type="match status" value="1"/>
</dbReference>
<evidence type="ECO:0000259" key="2">
    <source>
        <dbReference type="Pfam" id="PF01050"/>
    </source>
</evidence>
<dbReference type="InterPro" id="IPR029044">
    <property type="entry name" value="Nucleotide-diphossugar_trans"/>
</dbReference>
<evidence type="ECO:0000313" key="4">
    <source>
        <dbReference type="Proteomes" id="UP000467637"/>
    </source>
</evidence>
<dbReference type="CDD" id="cd02213">
    <property type="entry name" value="cupin_PMI_typeII_C"/>
    <property type="match status" value="1"/>
</dbReference>
<dbReference type="InterPro" id="IPR051161">
    <property type="entry name" value="Mannose-6P_isomerase_type2"/>
</dbReference>
<protein>
    <submittedName>
        <fullName evidence="3">Mannose-1-phosphate guanylyltransferase</fullName>
    </submittedName>
</protein>
<dbReference type="EMBL" id="WSEM01000004">
    <property type="protein sequence ID" value="MVQ33753.1"/>
    <property type="molecule type" value="Genomic_DNA"/>
</dbReference>
<comment type="caution">
    <text evidence="3">The sequence shown here is derived from an EMBL/GenBank/DDBJ whole genome shotgun (WGS) entry which is preliminary data.</text>
</comment>
<dbReference type="Pfam" id="PF01050">
    <property type="entry name" value="MannoseP_isomer"/>
    <property type="match status" value="1"/>
</dbReference>
<dbReference type="SUPFAM" id="SSF51182">
    <property type="entry name" value="RmlC-like cupins"/>
    <property type="match status" value="1"/>
</dbReference>
<proteinExistence type="predicted"/>
<dbReference type="Gene3D" id="2.60.120.10">
    <property type="entry name" value="Jelly Rolls"/>
    <property type="match status" value="1"/>
</dbReference>
<dbReference type="InterPro" id="IPR001538">
    <property type="entry name" value="Man6P_isomerase-2_C"/>
</dbReference>
<dbReference type="RefSeq" id="WP_157317866.1">
    <property type="nucleotide sequence ID" value="NZ_WSEM01000004.1"/>
</dbReference>
<dbReference type="InterPro" id="IPR005835">
    <property type="entry name" value="NTP_transferase_dom"/>
</dbReference>
<keyword evidence="4" id="KW-1185">Reference proteome</keyword>
<evidence type="ECO:0000259" key="1">
    <source>
        <dbReference type="Pfam" id="PF00483"/>
    </source>
</evidence>
<name>A0ABW9U157_9BACL</name>
<keyword evidence="3" id="KW-0548">Nucleotidyltransferase</keyword>
<dbReference type="GO" id="GO:0016779">
    <property type="term" value="F:nucleotidyltransferase activity"/>
    <property type="evidence" value="ECO:0007669"/>
    <property type="project" value="UniProtKB-KW"/>
</dbReference>
<keyword evidence="3" id="KW-0808">Transferase</keyword>
<dbReference type="Proteomes" id="UP000467637">
    <property type="component" value="Unassembled WGS sequence"/>
</dbReference>
<accession>A0ABW9U157</accession>